<sequence>MPEPAPAPLAPSDPHRLGQAVGQLGMFSKRAGRICFGIVGALLDGDEVVDVLVQGRFGGEDGVAVATDRRVLFVNDREWKPDVQSLPYVHGLVVKGWQNDRTASLIFEFEGRTTTIEQIGDRELAQRVAALVRTRVA</sequence>
<name>A0A6J7GRB8_9ZZZZ</name>
<reference evidence="2" key="1">
    <citation type="submission" date="2020-05" db="EMBL/GenBank/DDBJ databases">
        <authorList>
            <person name="Chiriac C."/>
            <person name="Salcher M."/>
            <person name="Ghai R."/>
            <person name="Kavagutti S V."/>
        </authorList>
    </citation>
    <scope>NUCLEOTIDE SEQUENCE</scope>
</reference>
<organism evidence="2">
    <name type="scientific">freshwater metagenome</name>
    <dbReference type="NCBI Taxonomy" id="449393"/>
    <lineage>
        <taxon>unclassified sequences</taxon>
        <taxon>metagenomes</taxon>
        <taxon>ecological metagenomes</taxon>
    </lineage>
</organism>
<dbReference type="EMBL" id="CAFBMH010000045">
    <property type="protein sequence ID" value="CAB4909486.1"/>
    <property type="molecule type" value="Genomic_DNA"/>
</dbReference>
<accession>A0A6J7GRB8</accession>
<protein>
    <submittedName>
        <fullName evidence="2">Unannotated protein</fullName>
    </submittedName>
</protein>
<evidence type="ECO:0000313" key="1">
    <source>
        <dbReference type="EMBL" id="CAB4739614.1"/>
    </source>
</evidence>
<evidence type="ECO:0000313" key="2">
    <source>
        <dbReference type="EMBL" id="CAB4909486.1"/>
    </source>
</evidence>
<proteinExistence type="predicted"/>
<dbReference type="EMBL" id="CAEZYR010000030">
    <property type="protein sequence ID" value="CAB4739614.1"/>
    <property type="molecule type" value="Genomic_DNA"/>
</dbReference>
<gene>
    <name evidence="1" type="ORF">UFOPK2754_01067</name>
    <name evidence="2" type="ORF">UFOPK3543_01394</name>
</gene>
<dbReference type="AlphaFoldDB" id="A0A6J7GRB8"/>